<dbReference type="Proteomes" id="UP000194841">
    <property type="component" value="Unassembled WGS sequence"/>
</dbReference>
<name>A0A244CV17_PSEDV</name>
<evidence type="ECO:0008006" key="4">
    <source>
        <dbReference type="Google" id="ProtNLM"/>
    </source>
</evidence>
<feature type="signal peptide" evidence="1">
    <location>
        <begin position="1"/>
        <end position="20"/>
    </location>
</feature>
<evidence type="ECO:0000313" key="3">
    <source>
        <dbReference type="Proteomes" id="UP000194841"/>
    </source>
</evidence>
<gene>
    <name evidence="2" type="ORF">B1199_04175</name>
</gene>
<evidence type="ECO:0000256" key="1">
    <source>
        <dbReference type="SAM" id="SignalP"/>
    </source>
</evidence>
<dbReference type="OrthoDB" id="5772660at2"/>
<reference evidence="2 3" key="1">
    <citation type="submission" date="2017-02" db="EMBL/GenBank/DDBJ databases">
        <title>Pseudoalteromonas ulvae TC14 Genome.</title>
        <authorList>
            <person name="Molmeret M."/>
        </authorList>
    </citation>
    <scope>NUCLEOTIDE SEQUENCE [LARGE SCALE GENOMIC DNA]</scope>
    <source>
        <strain evidence="2">TC14</strain>
    </source>
</reference>
<dbReference type="InterPro" id="IPR021559">
    <property type="entry name" value="DUF3019"/>
</dbReference>
<dbReference type="RefSeq" id="WP_086742862.1">
    <property type="nucleotide sequence ID" value="NZ_MWPV01000001.1"/>
</dbReference>
<proteinExistence type="predicted"/>
<sequence>MYFRLLLVILLFGGAPAVQAKEKRHTEPVDLTLQASPNKCVALREGSACYAVVTLDWAQNKVGDYCLRNQATKKIIQCWLAKQTGQYAYEFNSDQTLQFELINTQTGQVLGQTQVLVNWVYTNKQKKRRWRLF</sequence>
<organism evidence="2 3">
    <name type="scientific">Pseudoalteromonas ulvae</name>
    <dbReference type="NCBI Taxonomy" id="107327"/>
    <lineage>
        <taxon>Bacteria</taxon>
        <taxon>Pseudomonadati</taxon>
        <taxon>Pseudomonadota</taxon>
        <taxon>Gammaproteobacteria</taxon>
        <taxon>Alteromonadales</taxon>
        <taxon>Pseudoalteromonadaceae</taxon>
        <taxon>Pseudoalteromonas</taxon>
    </lineage>
</organism>
<feature type="chain" id="PRO_5012264128" description="DUF3019 domain-containing protein" evidence="1">
    <location>
        <begin position="21"/>
        <end position="133"/>
    </location>
</feature>
<comment type="caution">
    <text evidence="2">The sequence shown here is derived from an EMBL/GenBank/DDBJ whole genome shotgun (WGS) entry which is preliminary data.</text>
</comment>
<keyword evidence="3" id="KW-1185">Reference proteome</keyword>
<dbReference type="AlphaFoldDB" id="A0A244CV17"/>
<dbReference type="EMBL" id="MWPV01000001">
    <property type="protein sequence ID" value="OUL59472.1"/>
    <property type="molecule type" value="Genomic_DNA"/>
</dbReference>
<keyword evidence="1" id="KW-0732">Signal</keyword>
<dbReference type="Pfam" id="PF11456">
    <property type="entry name" value="DUF3019"/>
    <property type="match status" value="1"/>
</dbReference>
<accession>A0A244CV17</accession>
<protein>
    <recommendedName>
        <fullName evidence="4">DUF3019 domain-containing protein</fullName>
    </recommendedName>
</protein>
<evidence type="ECO:0000313" key="2">
    <source>
        <dbReference type="EMBL" id="OUL59472.1"/>
    </source>
</evidence>